<evidence type="ECO:0000256" key="3">
    <source>
        <dbReference type="ARBA" id="ARBA00023239"/>
    </source>
</evidence>
<comment type="caution">
    <text evidence="5">The sequence shown here is derived from an EMBL/GenBank/DDBJ whole genome shotgun (WGS) entry which is preliminary data.</text>
</comment>
<dbReference type="EMBL" id="VOBQ01000027">
    <property type="protein sequence ID" value="TWO66025.1"/>
    <property type="molecule type" value="Genomic_DNA"/>
</dbReference>
<dbReference type="PANTHER" id="PTHR48078:SF6">
    <property type="entry name" value="L-THREONINE DEHYDRATASE CATABOLIC TDCB"/>
    <property type="match status" value="1"/>
</dbReference>
<dbReference type="Pfam" id="PF00291">
    <property type="entry name" value="PALP"/>
    <property type="match status" value="1"/>
</dbReference>
<dbReference type="InterPro" id="IPR001926">
    <property type="entry name" value="TrpB-like_PALP"/>
</dbReference>
<protein>
    <submittedName>
        <fullName evidence="5">Pyridoxal-phosphate dependent enzyme</fullName>
    </submittedName>
</protein>
<gene>
    <name evidence="5" type="ORF">FN976_26980</name>
</gene>
<evidence type="ECO:0000313" key="5">
    <source>
        <dbReference type="EMBL" id="TWO66025.1"/>
    </source>
</evidence>
<sequence length="400" mass="41536">MAFPGPADVDPTHSSSWHWNPALEGLRCLACGSLYEVTLRHDGCPKCATGGRFVSLAASYTRPSETGISLPILGIQQHSQAQARVLPALAEALGVARVTVQDESGNPTGSHKDRMSAFGVAHALLAGAGTVVLASSGNAAISAATYARAAGLRCEVAAYADMPPAFVRALDEQGATRLAFADNQARWAHVAHRAGDSGVLPLTNSHLPALGSAPLAIEGYKTIAAEMGAWDSLPDHILVPTARGDLLWGIWRGLSELKASGGIDTMPRLWAVEPFPRLSRVLQGAGLHELHPGQSAQFSTAGATTTWLQHQAVTASGGGAVAIDDGTARRARVSWRSAGIEPELCAAATLAAARQLVAEGRIARSARVCLVLTAGAARDPAWPDASDTPSLFHPIHGVPA</sequence>
<dbReference type="Gene3D" id="3.40.50.1100">
    <property type="match status" value="2"/>
</dbReference>
<accession>A0A562ZF02</accession>
<evidence type="ECO:0000256" key="2">
    <source>
        <dbReference type="ARBA" id="ARBA00022898"/>
    </source>
</evidence>
<comment type="cofactor">
    <cofactor evidence="1">
        <name>pyridoxal 5'-phosphate</name>
        <dbReference type="ChEBI" id="CHEBI:597326"/>
    </cofactor>
</comment>
<dbReference type="RefSeq" id="WP_145896865.1">
    <property type="nucleotide sequence ID" value="NZ_VOBQ01000027.1"/>
</dbReference>
<dbReference type="GO" id="GO:0009097">
    <property type="term" value="P:isoleucine biosynthetic process"/>
    <property type="evidence" value="ECO:0007669"/>
    <property type="project" value="TreeGrafter"/>
</dbReference>
<dbReference type="InterPro" id="IPR050147">
    <property type="entry name" value="Ser/Thr_Dehydratase"/>
</dbReference>
<dbReference type="AlphaFoldDB" id="A0A562ZF02"/>
<organism evidence="5 6">
    <name type="scientific">Caenimonas sedimenti</name>
    <dbReference type="NCBI Taxonomy" id="2596921"/>
    <lineage>
        <taxon>Bacteria</taxon>
        <taxon>Pseudomonadati</taxon>
        <taxon>Pseudomonadota</taxon>
        <taxon>Betaproteobacteria</taxon>
        <taxon>Burkholderiales</taxon>
        <taxon>Comamonadaceae</taxon>
        <taxon>Caenimonas</taxon>
    </lineage>
</organism>
<dbReference type="GO" id="GO:0006565">
    <property type="term" value="P:L-serine catabolic process"/>
    <property type="evidence" value="ECO:0007669"/>
    <property type="project" value="TreeGrafter"/>
</dbReference>
<dbReference type="GO" id="GO:0004794">
    <property type="term" value="F:threonine deaminase activity"/>
    <property type="evidence" value="ECO:0007669"/>
    <property type="project" value="TreeGrafter"/>
</dbReference>
<dbReference type="GO" id="GO:0006567">
    <property type="term" value="P:L-threonine catabolic process"/>
    <property type="evidence" value="ECO:0007669"/>
    <property type="project" value="TreeGrafter"/>
</dbReference>
<keyword evidence="6" id="KW-1185">Reference proteome</keyword>
<evidence type="ECO:0000256" key="1">
    <source>
        <dbReference type="ARBA" id="ARBA00001933"/>
    </source>
</evidence>
<dbReference type="OrthoDB" id="9778118at2"/>
<dbReference type="SUPFAM" id="SSF53686">
    <property type="entry name" value="Tryptophan synthase beta subunit-like PLP-dependent enzymes"/>
    <property type="match status" value="1"/>
</dbReference>
<proteinExistence type="predicted"/>
<feature type="domain" description="Tryptophan synthase beta chain-like PALP" evidence="4">
    <location>
        <begin position="86"/>
        <end position="373"/>
    </location>
</feature>
<dbReference type="InterPro" id="IPR036052">
    <property type="entry name" value="TrpB-like_PALP_sf"/>
</dbReference>
<name>A0A562ZF02_9BURK</name>
<dbReference type="Proteomes" id="UP000318199">
    <property type="component" value="Unassembled WGS sequence"/>
</dbReference>
<evidence type="ECO:0000259" key="4">
    <source>
        <dbReference type="Pfam" id="PF00291"/>
    </source>
</evidence>
<dbReference type="PANTHER" id="PTHR48078">
    <property type="entry name" value="THREONINE DEHYDRATASE, MITOCHONDRIAL-RELATED"/>
    <property type="match status" value="1"/>
</dbReference>
<dbReference type="GO" id="GO:0003941">
    <property type="term" value="F:L-serine ammonia-lyase activity"/>
    <property type="evidence" value="ECO:0007669"/>
    <property type="project" value="TreeGrafter"/>
</dbReference>
<reference evidence="5 6" key="1">
    <citation type="submission" date="2019-07" db="EMBL/GenBank/DDBJ databases">
        <title>Caenimonas sedimenti sp. nov., isolated from activated sludge.</title>
        <authorList>
            <person name="Xu J."/>
        </authorList>
    </citation>
    <scope>NUCLEOTIDE SEQUENCE [LARGE SCALE GENOMIC DNA]</scope>
    <source>
        <strain evidence="5 6">HX-9-20</strain>
    </source>
</reference>
<keyword evidence="2" id="KW-0663">Pyridoxal phosphate</keyword>
<keyword evidence="3" id="KW-0456">Lyase</keyword>
<evidence type="ECO:0000313" key="6">
    <source>
        <dbReference type="Proteomes" id="UP000318199"/>
    </source>
</evidence>